<evidence type="ECO:0000259" key="7">
    <source>
        <dbReference type="PROSITE" id="PS50222"/>
    </source>
</evidence>
<dbReference type="InterPro" id="IPR055442">
    <property type="entry name" value="Beta-prop_EML-like_2nd"/>
</dbReference>
<feature type="compositionally biased region" description="Basic and acidic residues" evidence="6">
    <location>
        <begin position="1735"/>
        <end position="1744"/>
    </location>
</feature>
<dbReference type="Pfam" id="PF00400">
    <property type="entry name" value="WD40"/>
    <property type="match status" value="1"/>
</dbReference>
<evidence type="ECO:0000256" key="6">
    <source>
        <dbReference type="SAM" id="MobiDB-lite"/>
    </source>
</evidence>
<dbReference type="InterPro" id="IPR005108">
    <property type="entry name" value="HELP"/>
</dbReference>
<proteinExistence type="inferred from homology"/>
<dbReference type="InterPro" id="IPR011047">
    <property type="entry name" value="Quinoprotein_ADH-like_sf"/>
</dbReference>
<name>A0A9W7L798_9STRA</name>
<evidence type="ECO:0000256" key="5">
    <source>
        <dbReference type="PROSITE-ProRule" id="PRU00221"/>
    </source>
</evidence>
<keyword evidence="3" id="KW-0677">Repeat</keyword>
<dbReference type="InterPro" id="IPR050630">
    <property type="entry name" value="WD_repeat_EMAP"/>
</dbReference>
<dbReference type="SUPFAM" id="SSF50978">
    <property type="entry name" value="WD40 repeat-like"/>
    <property type="match status" value="3"/>
</dbReference>
<accession>A0A9W7L798</accession>
<dbReference type="InterPro" id="IPR055439">
    <property type="entry name" value="Beta-prop_EML_1st"/>
</dbReference>
<organism evidence="8 9">
    <name type="scientific">Triparma columacea</name>
    <dbReference type="NCBI Taxonomy" id="722753"/>
    <lineage>
        <taxon>Eukaryota</taxon>
        <taxon>Sar</taxon>
        <taxon>Stramenopiles</taxon>
        <taxon>Ochrophyta</taxon>
        <taxon>Bolidophyceae</taxon>
        <taxon>Parmales</taxon>
        <taxon>Triparmaceae</taxon>
        <taxon>Triparma</taxon>
    </lineage>
</organism>
<keyword evidence="2 5" id="KW-0853">WD repeat</keyword>
<dbReference type="PROSITE" id="PS50082">
    <property type="entry name" value="WD_REPEATS_2"/>
    <property type="match status" value="1"/>
</dbReference>
<dbReference type="InterPro" id="IPR011044">
    <property type="entry name" value="Quino_amine_DH_bsu"/>
</dbReference>
<comment type="similarity">
    <text evidence="1">Belongs to the WD repeat EMAP family.</text>
</comment>
<feature type="domain" description="EF-hand" evidence="7">
    <location>
        <begin position="97"/>
        <end position="132"/>
    </location>
</feature>
<reference evidence="9" key="1">
    <citation type="journal article" date="2023" name="Commun. Biol.">
        <title>Genome analysis of Parmales, the sister group of diatoms, reveals the evolutionary specialization of diatoms from phago-mixotrophs to photoautotrophs.</title>
        <authorList>
            <person name="Ban H."/>
            <person name="Sato S."/>
            <person name="Yoshikawa S."/>
            <person name="Yamada K."/>
            <person name="Nakamura Y."/>
            <person name="Ichinomiya M."/>
            <person name="Sato N."/>
            <person name="Blanc-Mathieu R."/>
            <person name="Endo H."/>
            <person name="Kuwata A."/>
            <person name="Ogata H."/>
        </authorList>
    </citation>
    <scope>NUCLEOTIDE SEQUENCE [LARGE SCALE GENOMIC DNA]</scope>
</reference>
<feature type="compositionally biased region" description="Pro residues" evidence="6">
    <location>
        <begin position="247"/>
        <end position="265"/>
    </location>
</feature>
<dbReference type="Gene3D" id="2.130.10.10">
    <property type="entry name" value="YVTN repeat-like/Quinoprotein amine dehydrogenase"/>
    <property type="match status" value="6"/>
</dbReference>
<dbReference type="Pfam" id="PF03451">
    <property type="entry name" value="HELP"/>
    <property type="match status" value="1"/>
</dbReference>
<dbReference type="SUPFAM" id="SSF47473">
    <property type="entry name" value="EF-hand"/>
    <property type="match status" value="1"/>
</dbReference>
<evidence type="ECO:0000256" key="4">
    <source>
        <dbReference type="ARBA" id="ARBA00022837"/>
    </source>
</evidence>
<feature type="compositionally biased region" description="Acidic residues" evidence="6">
    <location>
        <begin position="1723"/>
        <end position="1734"/>
    </location>
</feature>
<keyword evidence="4" id="KW-0106">Calcium</keyword>
<dbReference type="Pfam" id="PF23414">
    <property type="entry name" value="Beta-prop_EML_2"/>
    <property type="match status" value="2"/>
</dbReference>
<dbReference type="InterPro" id="IPR001680">
    <property type="entry name" value="WD40_rpt"/>
</dbReference>
<comment type="caution">
    <text evidence="8">The sequence shown here is derived from an EMBL/GenBank/DDBJ whole genome shotgun (WGS) entry which is preliminary data.</text>
</comment>
<dbReference type="Pfam" id="PF23409">
    <property type="entry name" value="Beta-prop_EML"/>
    <property type="match status" value="1"/>
</dbReference>
<dbReference type="GO" id="GO:0008017">
    <property type="term" value="F:microtubule binding"/>
    <property type="evidence" value="ECO:0007669"/>
    <property type="project" value="TreeGrafter"/>
</dbReference>
<feature type="region of interest" description="Disordered" evidence="6">
    <location>
        <begin position="1723"/>
        <end position="1744"/>
    </location>
</feature>
<dbReference type="InterPro" id="IPR011992">
    <property type="entry name" value="EF-hand-dom_pair"/>
</dbReference>
<dbReference type="EMBL" id="BRYA01000053">
    <property type="protein sequence ID" value="GMI35322.1"/>
    <property type="molecule type" value="Genomic_DNA"/>
</dbReference>
<evidence type="ECO:0000256" key="3">
    <source>
        <dbReference type="ARBA" id="ARBA00022737"/>
    </source>
</evidence>
<keyword evidence="9" id="KW-1185">Reference proteome</keyword>
<dbReference type="InterPro" id="IPR019775">
    <property type="entry name" value="WD40_repeat_CS"/>
</dbReference>
<dbReference type="PROSITE" id="PS50222">
    <property type="entry name" value="EF_HAND_2"/>
    <property type="match status" value="1"/>
</dbReference>
<dbReference type="InterPro" id="IPR015943">
    <property type="entry name" value="WD40/YVTN_repeat-like_dom_sf"/>
</dbReference>
<dbReference type="SUPFAM" id="SSF50969">
    <property type="entry name" value="YVTN repeat-like/Quinoprotein amine dehydrogenase"/>
    <property type="match status" value="1"/>
</dbReference>
<dbReference type="GO" id="GO:0005929">
    <property type="term" value="C:cilium"/>
    <property type="evidence" value="ECO:0007669"/>
    <property type="project" value="UniProtKB-ARBA"/>
</dbReference>
<gene>
    <name evidence="8" type="ORF">TrCOL_g3789</name>
</gene>
<dbReference type="PROSITE" id="PS00018">
    <property type="entry name" value="EF_HAND_1"/>
    <property type="match status" value="1"/>
</dbReference>
<dbReference type="OrthoDB" id="47802at2759"/>
<dbReference type="PROSITE" id="PS00678">
    <property type="entry name" value="WD_REPEATS_1"/>
    <property type="match status" value="1"/>
</dbReference>
<dbReference type="InterPro" id="IPR036322">
    <property type="entry name" value="WD40_repeat_dom_sf"/>
</dbReference>
<evidence type="ECO:0000256" key="2">
    <source>
        <dbReference type="ARBA" id="ARBA00022574"/>
    </source>
</evidence>
<dbReference type="InterPro" id="IPR018247">
    <property type="entry name" value="EF_Hand_1_Ca_BS"/>
</dbReference>
<dbReference type="SMART" id="SM00320">
    <property type="entry name" value="WD40"/>
    <property type="match status" value="21"/>
</dbReference>
<dbReference type="PANTHER" id="PTHR13720">
    <property type="entry name" value="WD-40 REPEAT PROTEIN"/>
    <property type="match status" value="1"/>
</dbReference>
<feature type="repeat" description="WD" evidence="5">
    <location>
        <begin position="1354"/>
        <end position="1395"/>
    </location>
</feature>
<evidence type="ECO:0000313" key="9">
    <source>
        <dbReference type="Proteomes" id="UP001165065"/>
    </source>
</evidence>
<feature type="region of interest" description="Disordered" evidence="6">
    <location>
        <begin position="241"/>
        <end position="273"/>
    </location>
</feature>
<evidence type="ECO:0000313" key="8">
    <source>
        <dbReference type="EMBL" id="GMI35322.1"/>
    </source>
</evidence>
<feature type="compositionally biased region" description="Acidic residues" evidence="6">
    <location>
        <begin position="951"/>
        <end position="960"/>
    </location>
</feature>
<dbReference type="InterPro" id="IPR002048">
    <property type="entry name" value="EF_hand_dom"/>
</dbReference>
<sequence>MGVVLGKASFDASVKPFVNLSSGAVRKLWQSFMLNADGWGVNPSLFLAIAESLKDDLPIENLAEAASALFKTMDTDTNDIVDGLELLATLSMISSMSPIEKMQFVFTCYDFDESGELTLDETTLSLKSTITGLCKISGNPIPTLADFEAIARLAFQSCDKDPTNRLVTITSEEFLAYVGSNPTSASWVSAYDDLEADEATLTTLSELTLTGTVLADASGAKNYTPPVPPTKYGEDAPFLATLEKSKPPPPPEPAEGEDPPPPPKPEATAPPNSSLGIEWIHGYAGSCRGNVSYTANNSIVYPAATVGVIYSPADEENERPEPTQTYFLDSTSDITSLTTSSDKKVVACGTSTGAVYLFNSTTAATLSVCTSALPPSTAASSLAFSQDGKLLAVVGSDPDNTIVVLDVATFAPVFSAKTGKSPVLGISFSSSNVDTLTVVSAGTNGVKPIVFWVKSKDFANTWFPKKGVFGASAPVPLTCVSSIGPAASESVVAGTLSGDLLVFSSRNLKLTIPGASTGPITSLDYFDGTLAVGGEDGAVKTFSVSPKLEVKETASMDLRATGNVFLVADIAVSSVALSSGKVLVGTRGNELLELSLIGTPAEEGAEEGAPLPFPQVGDVLNGGPVTSGHGTYNGVSIASLATNASTTEYATVGTDNKLFVWDTASHKQVKSLSLDSAPSTVAYSNDGGLIAVGYSDGPKKGSVAVFGASAEDPAQLEIKGSGNEGLSGAAITSVKFGASYIAAATETGEIFLYNLEADAETKAFPLNTKIVVSETAEAIKQMDISTAGTEIVVNLEDEVVYMQKPEGEDTQWGKCTPFVSTEEKPGPEFSTFTNTLYAGLQGLYGDNGSGSYTAVAKPKVVESVVAAADSTGVISLFPYPTSKYGAAWPSTFVAHSSSAGGLCGLGFASEDALLVSAGKGDGCIIQWSFGPDEGYDSALDAEAEAAAAPPAEEEPEEEEEEKKIEVDSCDDEDLVDRLEIDVDEFIVEGSGFDAVDAFKASLMPADAASVIPSRDLPAEDLSLRWIHGVSSNSTRNSVVYNDAGNIVYPAGSAVVVLDKAAGKQSHYLGHTDAVSCLTLAPGGVLCATGQVGKAPKAIVWDTTNVTTKKAFALGEASAGISAVAFSNDGELLAVASQDPAHTVYVYAWKSGALKCSSKTGGGKILCLSFNGDGSGLVAGGDKTFSVFTIAGKNMSMKSGQFGSALGGRKVITCAAWVGGDYALGTAGGKLYRLEGGRKLAGETEAFEKGHVNCLTVLPAPADPEASGYPAVIVGGEMGVVKILDEALGELKSFDLWSMAGASKSKIVRAASLNKDSRKLLVATKGSEIYEFSNPAGGGDEEEVPANINDGALVVGHSKDQLWGVAAHPVKNEIATCGDDKNVVLWDLDGNKVVRSIAVGDFARSCDYSPNGHLLAVGLGGVRGGGATGAWEAPVADVIEETEVVEGEEVKEEEQPPTDPWLLALWKKGIKPREKEGAVLVVSLLEDEIRIVSTNQDAKGYIGDIKFSPDGNKLAAASMDGAVYFYDCLKDFVLIGKSEGDGSPICHLDWNAESSVVMVNTIRKNDAAVKYYSAADGSNLEDDDELVIESCWNTWTCTLGRTVKGCFPNGGKDLSVVNAVSRSSGAKLVAAGDVNGGLKLLRYPSLEAGAAFKDFAGHSSGGGVGNVVFSKSDDFLVSVGVGDRCVMVWDVLVDDAEDDADKEYGLSDDSDYAAMAPIEEEEEVTVATAEDEEGGEEKKEESPPVELTWREKFSGSTEATPEAGDYELSCVYGANAKVGLGYNGSGDAVYSCGGASVVYKGAEKSFSVFSGSSGAVRSMTCSQDGRFGLVGDAGGGVNIFNTSSGNLVVSLEGSGGSSVGRVAWSVDGKMCATVGSDGDHVLSVYFSGSGTWEDGTLYARSNNVSAAVSFVCFTEGGEGPDLVTGGFNHAMFWTLRSGNISSKKGKFGKEGSIQPLTCGASLKNGVIVTGTVGGSVMEWDISTCSVVKKTIAHTQCVTSISKIPGGGVVTSGKDGFVKIFDGAMASINSFEVGGSCLAVAVDCRGSKLLAGVSSGSLQEIVIDSGYVGVLVEGSKGSWGKGDAKVPGPGRILSSAAACEGGAVSGGADGIVRKWSTGGGALPSATYNAGCSVGAVAVGAGGIVAVGCGSGVGDDSEVRTVEGMVVFLDSSNLEGVGKAQKDDKGGYVTCLAFGKGDLVYAGMSGGSVQVFDAKKGVYSFTVNENMSGSVVGVDVSVDGNVISVAGEGGQLRFLTPAGKEVGAEDVMSVEWCNGSMPWRAELAGYDDVSASGGGVAGMGGGGVAVKRGTVVAHGGKVTGISGGAGGEVFYSSSAADNGVFVWTKV</sequence>
<dbReference type="Gene3D" id="1.10.238.10">
    <property type="entry name" value="EF-hand"/>
    <property type="match status" value="1"/>
</dbReference>
<feature type="region of interest" description="Disordered" evidence="6">
    <location>
        <begin position="942"/>
        <end position="968"/>
    </location>
</feature>
<protein>
    <recommendedName>
        <fullName evidence="7">EF-hand domain-containing protein</fullName>
    </recommendedName>
</protein>
<evidence type="ECO:0000256" key="1">
    <source>
        <dbReference type="ARBA" id="ARBA00006489"/>
    </source>
</evidence>
<dbReference type="GO" id="GO:0005509">
    <property type="term" value="F:calcium ion binding"/>
    <property type="evidence" value="ECO:0007669"/>
    <property type="project" value="InterPro"/>
</dbReference>
<dbReference type="Proteomes" id="UP001165065">
    <property type="component" value="Unassembled WGS sequence"/>
</dbReference>
<dbReference type="PANTHER" id="PTHR13720:SF33">
    <property type="entry name" value="HELP DOMAIN-CONTAINING PROTEIN"/>
    <property type="match status" value="1"/>
</dbReference>
<dbReference type="SUPFAM" id="SSF50998">
    <property type="entry name" value="Quinoprotein alcohol dehydrogenase-like"/>
    <property type="match status" value="2"/>
</dbReference>